<dbReference type="CDD" id="cd12797">
    <property type="entry name" value="M23_peptidase"/>
    <property type="match status" value="1"/>
</dbReference>
<keyword evidence="4" id="KW-1185">Reference proteome</keyword>
<organism evidence="3 4">
    <name type="scientific">Actinophytocola glycyrrhizae</name>
    <dbReference type="NCBI Taxonomy" id="2044873"/>
    <lineage>
        <taxon>Bacteria</taxon>
        <taxon>Bacillati</taxon>
        <taxon>Actinomycetota</taxon>
        <taxon>Actinomycetes</taxon>
        <taxon>Pseudonocardiales</taxon>
        <taxon>Pseudonocardiaceae</taxon>
    </lineage>
</organism>
<feature type="chain" id="PRO_5046280790" evidence="1">
    <location>
        <begin position="21"/>
        <end position="292"/>
    </location>
</feature>
<dbReference type="InterPro" id="IPR050570">
    <property type="entry name" value="Cell_wall_metabolism_enzyme"/>
</dbReference>
<dbReference type="Gene3D" id="2.70.70.10">
    <property type="entry name" value="Glucose Permease (Domain IIA)"/>
    <property type="match status" value="1"/>
</dbReference>
<dbReference type="PANTHER" id="PTHR21666">
    <property type="entry name" value="PEPTIDASE-RELATED"/>
    <property type="match status" value="1"/>
</dbReference>
<dbReference type="InterPro" id="IPR016047">
    <property type="entry name" value="M23ase_b-sheet_dom"/>
</dbReference>
<sequence length="292" mass="29557">MAAVVTAVLTVAVVSPTAQARIAEPADIGIMAAHKSPFNCGKTFYANNWSPGHSPSGSIDWQSYGGDAIGGETVRATAGGTARFYSTLAMGDIGIMAYGNYVVVTHGDGTKSRYAHLSSMVRGPGSSMSVSQGTAIGTVGGTGGNYAPHLHYEQITAGGGIDSSPTVEGVTVSLGQKKAIKSTNNCGGNPYSPAEVCGSGYSVIDSAALTGGRVYLLYNSGTNCVVTMKTSNLGRATAVSAFLEPQGGSRATDSGSYGYYAGPVRKSAPSVCVKWGGSVGGSSYTSPFEHCG</sequence>
<gene>
    <name evidence="3" type="ORF">ACFPCV_01065</name>
</gene>
<keyword evidence="1" id="KW-0732">Signal</keyword>
<comment type="caution">
    <text evidence="3">The sequence shown here is derived from an EMBL/GenBank/DDBJ whole genome shotgun (WGS) entry which is preliminary data.</text>
</comment>
<dbReference type="GO" id="GO:0016787">
    <property type="term" value="F:hydrolase activity"/>
    <property type="evidence" value="ECO:0007669"/>
    <property type="project" value="UniProtKB-KW"/>
</dbReference>
<dbReference type="Proteomes" id="UP001595859">
    <property type="component" value="Unassembled WGS sequence"/>
</dbReference>
<dbReference type="Pfam" id="PF01551">
    <property type="entry name" value="Peptidase_M23"/>
    <property type="match status" value="1"/>
</dbReference>
<protein>
    <submittedName>
        <fullName evidence="3">M23 family metallopeptidase</fullName>
        <ecNumber evidence="3">3.4.24.-</ecNumber>
    </submittedName>
</protein>
<dbReference type="PANTHER" id="PTHR21666:SF270">
    <property type="entry name" value="MUREIN HYDROLASE ACTIVATOR ENVC"/>
    <property type="match status" value="1"/>
</dbReference>
<dbReference type="EC" id="3.4.24.-" evidence="3"/>
<evidence type="ECO:0000313" key="3">
    <source>
        <dbReference type="EMBL" id="MFC4852073.1"/>
    </source>
</evidence>
<dbReference type="EMBL" id="JBHSIS010000002">
    <property type="protein sequence ID" value="MFC4852073.1"/>
    <property type="molecule type" value="Genomic_DNA"/>
</dbReference>
<name>A0ABV9RTZ8_9PSEU</name>
<accession>A0ABV9RTZ8</accession>
<dbReference type="RefSeq" id="WP_378053449.1">
    <property type="nucleotide sequence ID" value="NZ_JBHSIS010000002.1"/>
</dbReference>
<feature type="domain" description="M23ase beta-sheet core" evidence="2">
    <location>
        <begin position="71"/>
        <end position="158"/>
    </location>
</feature>
<reference evidence="4" key="1">
    <citation type="journal article" date="2019" name="Int. J. Syst. Evol. Microbiol.">
        <title>The Global Catalogue of Microorganisms (GCM) 10K type strain sequencing project: providing services to taxonomists for standard genome sequencing and annotation.</title>
        <authorList>
            <consortium name="The Broad Institute Genomics Platform"/>
            <consortium name="The Broad Institute Genome Sequencing Center for Infectious Disease"/>
            <person name="Wu L."/>
            <person name="Ma J."/>
        </authorList>
    </citation>
    <scope>NUCLEOTIDE SEQUENCE [LARGE SCALE GENOMIC DNA]</scope>
    <source>
        <strain evidence="4">ZS-22-S1</strain>
    </source>
</reference>
<evidence type="ECO:0000259" key="2">
    <source>
        <dbReference type="Pfam" id="PF01551"/>
    </source>
</evidence>
<dbReference type="SUPFAM" id="SSF51261">
    <property type="entry name" value="Duplicated hybrid motif"/>
    <property type="match status" value="1"/>
</dbReference>
<feature type="signal peptide" evidence="1">
    <location>
        <begin position="1"/>
        <end position="20"/>
    </location>
</feature>
<dbReference type="InterPro" id="IPR011055">
    <property type="entry name" value="Dup_hybrid_motif"/>
</dbReference>
<proteinExistence type="predicted"/>
<evidence type="ECO:0000256" key="1">
    <source>
        <dbReference type="SAM" id="SignalP"/>
    </source>
</evidence>
<evidence type="ECO:0000313" key="4">
    <source>
        <dbReference type="Proteomes" id="UP001595859"/>
    </source>
</evidence>
<keyword evidence="3" id="KW-0378">Hydrolase</keyword>